<dbReference type="Pfam" id="PF00069">
    <property type="entry name" value="Pkinase"/>
    <property type="match status" value="1"/>
</dbReference>
<evidence type="ECO:0000256" key="2">
    <source>
        <dbReference type="ARBA" id="ARBA00022527"/>
    </source>
</evidence>
<organism evidence="14 15">
    <name type="scientific">Tsukamurella conjunctivitidis</name>
    <dbReference type="NCBI Taxonomy" id="2592068"/>
    <lineage>
        <taxon>Bacteria</taxon>
        <taxon>Bacillati</taxon>
        <taxon>Actinomycetota</taxon>
        <taxon>Actinomycetes</taxon>
        <taxon>Mycobacteriales</taxon>
        <taxon>Tsukamurellaceae</taxon>
        <taxon>Tsukamurella</taxon>
    </lineage>
</organism>
<feature type="region of interest" description="Disordered" evidence="10">
    <location>
        <begin position="282"/>
        <end position="313"/>
    </location>
</feature>
<keyword evidence="4" id="KW-0677">Repeat</keyword>
<comment type="catalytic activity">
    <reaction evidence="9">
        <text>L-seryl-[protein] + ATP = O-phospho-L-seryl-[protein] + ADP + H(+)</text>
        <dbReference type="Rhea" id="RHEA:17989"/>
        <dbReference type="Rhea" id="RHEA-COMP:9863"/>
        <dbReference type="Rhea" id="RHEA-COMP:11604"/>
        <dbReference type="ChEBI" id="CHEBI:15378"/>
        <dbReference type="ChEBI" id="CHEBI:29999"/>
        <dbReference type="ChEBI" id="CHEBI:30616"/>
        <dbReference type="ChEBI" id="CHEBI:83421"/>
        <dbReference type="ChEBI" id="CHEBI:456216"/>
        <dbReference type="EC" id="2.7.11.1"/>
    </reaction>
</comment>
<keyword evidence="7" id="KW-0067">ATP-binding</keyword>
<dbReference type="SMART" id="SM00220">
    <property type="entry name" value="S_TKc"/>
    <property type="match status" value="1"/>
</dbReference>
<evidence type="ECO:0000313" key="14">
    <source>
        <dbReference type="EMBL" id="TWS29022.1"/>
    </source>
</evidence>
<proteinExistence type="predicted"/>
<keyword evidence="11" id="KW-0472">Membrane</keyword>
<feature type="compositionally biased region" description="Pro residues" evidence="10">
    <location>
        <begin position="285"/>
        <end position="306"/>
    </location>
</feature>
<dbReference type="AlphaFoldDB" id="A0A5C5S293"/>
<sequence>MRTQLPTSPLHRIGDYSVVRRLGAGGMGEVYLARHPRLPRLDAVKVLRAAASPSAPDALARFDQEAGLMARLTHPNIVAVYDRGRIGGRPWIAMEFVAGPTTGELQRRGPLPPDDVVAVVRAVASALDYAWTEHRVVHRDIKPDNILVTLAGGVRGVKVADFGVAKALDRPAGITAAGMTLGTLGYAAPEVLTGEGCDNRSDLYSLAATATALLTGVQVFRGDRSTVLSAQLTGRFATPTVRGTPLPAAVETVLRRGLSPAPSDRYPFAAVFADELGRAFRAGVTPPPPKPVTAPGPAPAPAPAPAPTARVPTPRARIRRRRIAVVGGAVVCALILGAGVVTASIHGSRTDRATGGTAATAPAQSTPTSARTVPDFRGLTLNEVSARADESGVDFTIDGTAPAEGGVVTTQDPAPNTAGYDGVIRLDFS</sequence>
<dbReference type="GO" id="GO:0005524">
    <property type="term" value="F:ATP binding"/>
    <property type="evidence" value="ECO:0007669"/>
    <property type="project" value="UniProtKB-KW"/>
</dbReference>
<reference evidence="14 15" key="1">
    <citation type="submission" date="2019-06" db="EMBL/GenBank/DDBJ databases">
        <title>Tsukamurella conjunctivitidis sp. nov., Tsukamurella assacharolytica sp. nov. and Tsukamurella sputae sp. nov. isolated from patients with conjunctivitis, bacteraemia (lymphoma) and respiratory infection (sputum) in Hong Kong.</title>
        <authorList>
            <person name="Teng J.L.L."/>
            <person name="Lee H.H."/>
            <person name="Fong J.Y.H."/>
            <person name="Fok K.M.N."/>
            <person name="Lau S.K.P."/>
            <person name="Woo P.C.Y."/>
        </authorList>
    </citation>
    <scope>NUCLEOTIDE SEQUENCE [LARGE SCALE GENOMIC DNA]</scope>
    <source>
        <strain evidence="14 15">HKU72</strain>
    </source>
</reference>
<dbReference type="SUPFAM" id="SSF54184">
    <property type="entry name" value="Penicillin-binding protein 2x (pbp-2x), c-terminal domain"/>
    <property type="match status" value="1"/>
</dbReference>
<dbReference type="PROSITE" id="PS51178">
    <property type="entry name" value="PASTA"/>
    <property type="match status" value="1"/>
</dbReference>
<keyword evidence="11" id="KW-1133">Transmembrane helix</keyword>
<evidence type="ECO:0000256" key="1">
    <source>
        <dbReference type="ARBA" id="ARBA00012513"/>
    </source>
</evidence>
<dbReference type="OrthoDB" id="5241055at2"/>
<evidence type="ECO:0000259" key="12">
    <source>
        <dbReference type="PROSITE" id="PS50011"/>
    </source>
</evidence>
<keyword evidence="2" id="KW-0723">Serine/threonine-protein kinase</keyword>
<accession>A0A5C5S293</accession>
<evidence type="ECO:0000259" key="13">
    <source>
        <dbReference type="PROSITE" id="PS51178"/>
    </source>
</evidence>
<evidence type="ECO:0000256" key="9">
    <source>
        <dbReference type="ARBA" id="ARBA00048679"/>
    </source>
</evidence>
<dbReference type="Proteomes" id="UP000319375">
    <property type="component" value="Unassembled WGS sequence"/>
</dbReference>
<feature type="region of interest" description="Disordered" evidence="10">
    <location>
        <begin position="349"/>
        <end position="371"/>
    </location>
</feature>
<dbReference type="Pfam" id="PF03793">
    <property type="entry name" value="PASTA"/>
    <property type="match status" value="1"/>
</dbReference>
<dbReference type="RefSeq" id="WP_146486752.1">
    <property type="nucleotide sequence ID" value="NZ_VIGX01000004.1"/>
</dbReference>
<keyword evidence="5" id="KW-0547">Nucleotide-binding</keyword>
<dbReference type="EMBL" id="VIGX01000004">
    <property type="protein sequence ID" value="TWS29022.1"/>
    <property type="molecule type" value="Genomic_DNA"/>
</dbReference>
<dbReference type="SUPFAM" id="SSF56112">
    <property type="entry name" value="Protein kinase-like (PK-like)"/>
    <property type="match status" value="1"/>
</dbReference>
<comment type="catalytic activity">
    <reaction evidence="8">
        <text>L-threonyl-[protein] + ATP = O-phospho-L-threonyl-[protein] + ADP + H(+)</text>
        <dbReference type="Rhea" id="RHEA:46608"/>
        <dbReference type="Rhea" id="RHEA-COMP:11060"/>
        <dbReference type="Rhea" id="RHEA-COMP:11605"/>
        <dbReference type="ChEBI" id="CHEBI:15378"/>
        <dbReference type="ChEBI" id="CHEBI:30013"/>
        <dbReference type="ChEBI" id="CHEBI:30616"/>
        <dbReference type="ChEBI" id="CHEBI:61977"/>
        <dbReference type="ChEBI" id="CHEBI:456216"/>
        <dbReference type="EC" id="2.7.11.1"/>
    </reaction>
</comment>
<evidence type="ECO:0000256" key="4">
    <source>
        <dbReference type="ARBA" id="ARBA00022737"/>
    </source>
</evidence>
<evidence type="ECO:0000256" key="11">
    <source>
        <dbReference type="SAM" id="Phobius"/>
    </source>
</evidence>
<keyword evidence="6 14" id="KW-0418">Kinase</keyword>
<feature type="compositionally biased region" description="Low complexity" evidence="10">
    <location>
        <begin position="353"/>
        <end position="371"/>
    </location>
</feature>
<dbReference type="Gene3D" id="3.30.200.20">
    <property type="entry name" value="Phosphorylase Kinase, domain 1"/>
    <property type="match status" value="1"/>
</dbReference>
<dbReference type="PROSITE" id="PS00108">
    <property type="entry name" value="PROTEIN_KINASE_ST"/>
    <property type="match status" value="1"/>
</dbReference>
<evidence type="ECO:0000256" key="5">
    <source>
        <dbReference type="ARBA" id="ARBA00022741"/>
    </source>
</evidence>
<dbReference type="InterPro" id="IPR005543">
    <property type="entry name" value="PASTA_dom"/>
</dbReference>
<protein>
    <recommendedName>
        <fullName evidence="1">non-specific serine/threonine protein kinase</fullName>
        <ecNumber evidence="1">2.7.11.1</ecNumber>
    </recommendedName>
</protein>
<feature type="transmembrane region" description="Helical" evidence="11">
    <location>
        <begin position="323"/>
        <end position="345"/>
    </location>
</feature>
<dbReference type="InterPro" id="IPR000719">
    <property type="entry name" value="Prot_kinase_dom"/>
</dbReference>
<dbReference type="GO" id="GO:0004674">
    <property type="term" value="F:protein serine/threonine kinase activity"/>
    <property type="evidence" value="ECO:0007669"/>
    <property type="project" value="UniProtKB-KW"/>
</dbReference>
<keyword evidence="11" id="KW-0812">Transmembrane</keyword>
<dbReference type="InterPro" id="IPR011009">
    <property type="entry name" value="Kinase-like_dom_sf"/>
</dbReference>
<name>A0A5C5S293_9ACTN</name>
<dbReference type="CDD" id="cd14014">
    <property type="entry name" value="STKc_PknB_like"/>
    <property type="match status" value="1"/>
</dbReference>
<keyword evidence="15" id="KW-1185">Reference proteome</keyword>
<gene>
    <name evidence="14" type="ORF">FK530_09370</name>
</gene>
<evidence type="ECO:0000256" key="10">
    <source>
        <dbReference type="SAM" id="MobiDB-lite"/>
    </source>
</evidence>
<dbReference type="Gene3D" id="1.10.510.10">
    <property type="entry name" value="Transferase(Phosphotransferase) domain 1"/>
    <property type="match status" value="1"/>
</dbReference>
<dbReference type="EC" id="2.7.11.1" evidence="1"/>
<evidence type="ECO:0000313" key="15">
    <source>
        <dbReference type="Proteomes" id="UP000319375"/>
    </source>
</evidence>
<dbReference type="PROSITE" id="PS50011">
    <property type="entry name" value="PROTEIN_KINASE_DOM"/>
    <property type="match status" value="1"/>
</dbReference>
<evidence type="ECO:0000256" key="3">
    <source>
        <dbReference type="ARBA" id="ARBA00022679"/>
    </source>
</evidence>
<comment type="caution">
    <text evidence="14">The sequence shown here is derived from an EMBL/GenBank/DDBJ whole genome shotgun (WGS) entry which is preliminary data.</text>
</comment>
<feature type="domain" description="PASTA" evidence="13">
    <location>
        <begin position="366"/>
        <end position="429"/>
    </location>
</feature>
<dbReference type="InterPro" id="IPR008271">
    <property type="entry name" value="Ser/Thr_kinase_AS"/>
</dbReference>
<evidence type="ECO:0000256" key="8">
    <source>
        <dbReference type="ARBA" id="ARBA00047899"/>
    </source>
</evidence>
<feature type="domain" description="Protein kinase" evidence="12">
    <location>
        <begin position="16"/>
        <end position="281"/>
    </location>
</feature>
<dbReference type="PANTHER" id="PTHR43289:SF6">
    <property type="entry name" value="SERINE_THREONINE-PROTEIN KINASE NEKL-3"/>
    <property type="match status" value="1"/>
</dbReference>
<dbReference type="PANTHER" id="PTHR43289">
    <property type="entry name" value="MITOGEN-ACTIVATED PROTEIN KINASE KINASE KINASE 20-RELATED"/>
    <property type="match status" value="1"/>
</dbReference>
<keyword evidence="3" id="KW-0808">Transferase</keyword>
<evidence type="ECO:0000256" key="6">
    <source>
        <dbReference type="ARBA" id="ARBA00022777"/>
    </source>
</evidence>
<evidence type="ECO:0000256" key="7">
    <source>
        <dbReference type="ARBA" id="ARBA00022840"/>
    </source>
</evidence>